<protein>
    <submittedName>
        <fullName evidence="1">Uncharacterized protein</fullName>
    </submittedName>
</protein>
<evidence type="ECO:0000313" key="1">
    <source>
        <dbReference type="EMBL" id="KAK7008262.1"/>
    </source>
</evidence>
<dbReference type="EMBL" id="JAWWNJ010000068">
    <property type="protein sequence ID" value="KAK7008262.1"/>
    <property type="molecule type" value="Genomic_DNA"/>
</dbReference>
<sequence>VVSTYSKGGGKGGKHEYVSSVDSVGRISYAFVQTFAHGGGRVFQRLHSASAMFGISRFAHLPNGSVLFRLPDKVVLKQNTAEISSAMAMKYKELQMEKIGLVKAVTVLNTVQRKGQANVNVVDIEEEDDVE</sequence>
<evidence type="ECO:0000313" key="2">
    <source>
        <dbReference type="Proteomes" id="UP001362999"/>
    </source>
</evidence>
<feature type="non-terminal residue" evidence="1">
    <location>
        <position position="1"/>
    </location>
</feature>
<organism evidence="1 2">
    <name type="scientific">Favolaschia claudopus</name>
    <dbReference type="NCBI Taxonomy" id="2862362"/>
    <lineage>
        <taxon>Eukaryota</taxon>
        <taxon>Fungi</taxon>
        <taxon>Dikarya</taxon>
        <taxon>Basidiomycota</taxon>
        <taxon>Agaricomycotina</taxon>
        <taxon>Agaricomycetes</taxon>
        <taxon>Agaricomycetidae</taxon>
        <taxon>Agaricales</taxon>
        <taxon>Marasmiineae</taxon>
        <taxon>Mycenaceae</taxon>
        <taxon>Favolaschia</taxon>
    </lineage>
</organism>
<dbReference type="AlphaFoldDB" id="A0AAW0AG19"/>
<proteinExistence type="predicted"/>
<name>A0AAW0AG19_9AGAR</name>
<dbReference type="Proteomes" id="UP001362999">
    <property type="component" value="Unassembled WGS sequence"/>
</dbReference>
<comment type="caution">
    <text evidence="1">The sequence shown here is derived from an EMBL/GenBank/DDBJ whole genome shotgun (WGS) entry which is preliminary data.</text>
</comment>
<keyword evidence="2" id="KW-1185">Reference proteome</keyword>
<accession>A0AAW0AG19</accession>
<gene>
    <name evidence="1" type="ORF">R3P38DRAFT_2551949</name>
</gene>
<reference evidence="1 2" key="1">
    <citation type="journal article" date="2024" name="J Genomics">
        <title>Draft genome sequencing and assembly of Favolaschia claudopus CIRM-BRFM 2984 isolated from oak limbs.</title>
        <authorList>
            <person name="Navarro D."/>
            <person name="Drula E."/>
            <person name="Chaduli D."/>
            <person name="Cazenave R."/>
            <person name="Ahrendt S."/>
            <person name="Wang J."/>
            <person name="Lipzen A."/>
            <person name="Daum C."/>
            <person name="Barry K."/>
            <person name="Grigoriev I.V."/>
            <person name="Favel A."/>
            <person name="Rosso M.N."/>
            <person name="Martin F."/>
        </authorList>
    </citation>
    <scope>NUCLEOTIDE SEQUENCE [LARGE SCALE GENOMIC DNA]</scope>
    <source>
        <strain evidence="1 2">CIRM-BRFM 2984</strain>
    </source>
</reference>